<keyword evidence="7" id="KW-0333">Golgi apparatus</keyword>
<sequence>MDTSSTATPNTIVGSNPNPNLNRSAFDFSAALSIWRDINLVDLQQQLNTIAPELVESQKAAVSNRKKLADQTREFKKQPDSNKLESFKLLLKAYQAEIDTLTKRSKTAENAFLNVHSALTTAPDPYPFLEVTLEQAASLNDLESLKHDNAKLNKQLALHSAQAQAQRALQAENAHLQHTIHSLEHDFQLKLQQSTSALELELEAKWDERIRNLNQRQADLTNSLNLAQEQLRHFKSKDETATAQLLQKRYPDDDDDGDGDENNHRDGNPNSAEFDLLCRDLERAHARVETVEKRNEQLRVEIESVKSGRHESDKLQKLQADTQEKDRKLNQIQSLLQSERQTSADLSTQLTSAKHEKLKLETEKDQEIESLRNKLQQRSDYAHIKRELEIVKAVHFNADDDEENTTQASLASVAANADDEHRHSISSNNKLKDGKTLEALLLAKNKRLEDELANLRVSNGELSASLEKAATDLDSLNREKTRLESLNEKIELDLVSMGRERRSSISRGDSVMSAQEALKEIESLEAQVTRVNQNAKLGNDKLIAIQKDGTVTNPTRSLTISASGKRSTCTNAASVAGLGGEGDSSILSIVTSQRDRFRSRNAELEQELGKQFETISELRVEIKTLQCDNLGLYEKVRYLQSYANGVSSRGDSMIQIGTVDFNSSSSSRGGVGMGRRIDVLGDYPPSLGGDDDDKYYVKYEESMNPFQAFRGREKSRGMAQLNPFERVLHVFTSLVLRHRRMRLFFMVYAIGLHLLIFGMIFQVSNISSVQTCSIPQPN</sequence>
<dbReference type="AlphaFoldDB" id="A0AAJ4XMQ7"/>
<evidence type="ECO:0000256" key="4">
    <source>
        <dbReference type="ARBA" id="ARBA00022448"/>
    </source>
</evidence>
<feature type="coiled-coil region" evidence="10">
    <location>
        <begin position="438"/>
        <end position="534"/>
    </location>
</feature>
<keyword evidence="16" id="KW-1185">Reference proteome</keyword>
<feature type="coiled-coil region" evidence="10">
    <location>
        <begin position="587"/>
        <end position="621"/>
    </location>
</feature>
<organism evidence="15 16">
    <name type="scientific">Melanopsichium pennsylvanicum</name>
    <dbReference type="NCBI Taxonomy" id="63383"/>
    <lineage>
        <taxon>Eukaryota</taxon>
        <taxon>Fungi</taxon>
        <taxon>Dikarya</taxon>
        <taxon>Basidiomycota</taxon>
        <taxon>Ustilaginomycotina</taxon>
        <taxon>Ustilaginomycetes</taxon>
        <taxon>Ustilaginales</taxon>
        <taxon>Ustilaginaceae</taxon>
        <taxon>Melanopsichium</taxon>
    </lineage>
</organism>
<evidence type="ECO:0000256" key="3">
    <source>
        <dbReference type="ARBA" id="ARBA00018691"/>
    </source>
</evidence>
<proteinExistence type="inferred from homology"/>
<evidence type="ECO:0000259" key="13">
    <source>
        <dbReference type="Pfam" id="PF08172"/>
    </source>
</evidence>
<dbReference type="PANTHER" id="PTHR14043:SF2">
    <property type="entry name" value="HOMEOBOX PROTEIN CUT"/>
    <property type="match status" value="1"/>
</dbReference>
<feature type="region of interest" description="Disordered" evidence="11">
    <location>
        <begin position="302"/>
        <end position="326"/>
    </location>
</feature>
<feature type="transmembrane region" description="Helical" evidence="12">
    <location>
        <begin position="743"/>
        <end position="763"/>
    </location>
</feature>
<keyword evidence="6 12" id="KW-1133">Transmembrane helix</keyword>
<dbReference type="InterPro" id="IPR012955">
    <property type="entry name" value="CASP_C"/>
</dbReference>
<gene>
    <name evidence="15" type="ORF">MEPE_03335</name>
</gene>
<evidence type="ECO:0000256" key="8">
    <source>
        <dbReference type="ARBA" id="ARBA00023054"/>
    </source>
</evidence>
<reference evidence="15" key="1">
    <citation type="submission" date="2023-10" db="EMBL/GenBank/DDBJ databases">
        <authorList>
            <person name="Guldener U."/>
        </authorList>
    </citation>
    <scope>NUCLEOTIDE SEQUENCE</scope>
    <source>
        <strain evidence="15">Mp4</strain>
    </source>
</reference>
<evidence type="ECO:0000256" key="10">
    <source>
        <dbReference type="SAM" id="Coils"/>
    </source>
</evidence>
<protein>
    <recommendedName>
        <fullName evidence="3">Protein CASP</fullName>
    </recommendedName>
</protein>
<feature type="region of interest" description="Disordered" evidence="11">
    <location>
        <begin position="249"/>
        <end position="272"/>
    </location>
</feature>
<name>A0AAJ4XMQ7_9BASI</name>
<evidence type="ECO:0000256" key="9">
    <source>
        <dbReference type="ARBA" id="ARBA00023136"/>
    </source>
</evidence>
<evidence type="ECO:0000256" key="2">
    <source>
        <dbReference type="ARBA" id="ARBA00006415"/>
    </source>
</evidence>
<keyword evidence="4" id="KW-0813">Transport</keyword>
<comment type="similarity">
    <text evidence="2">Belongs to the CASP family.</text>
</comment>
<evidence type="ECO:0000256" key="12">
    <source>
        <dbReference type="SAM" id="Phobius"/>
    </source>
</evidence>
<evidence type="ECO:0000256" key="6">
    <source>
        <dbReference type="ARBA" id="ARBA00022989"/>
    </source>
</evidence>
<accession>A0AAJ4XMQ7</accession>
<dbReference type="GO" id="GO:0000139">
    <property type="term" value="C:Golgi membrane"/>
    <property type="evidence" value="ECO:0007669"/>
    <property type="project" value="UniProtKB-SubCell"/>
</dbReference>
<dbReference type="GO" id="GO:0006891">
    <property type="term" value="P:intra-Golgi vesicle-mediated transport"/>
    <property type="evidence" value="ECO:0007669"/>
    <property type="project" value="InterPro"/>
</dbReference>
<evidence type="ECO:0000256" key="11">
    <source>
        <dbReference type="SAM" id="MobiDB-lite"/>
    </source>
</evidence>
<dbReference type="Pfam" id="PF25398">
    <property type="entry name" value="CUX1_N"/>
    <property type="match status" value="1"/>
</dbReference>
<evidence type="ECO:0000256" key="5">
    <source>
        <dbReference type="ARBA" id="ARBA00022692"/>
    </source>
</evidence>
<comment type="caution">
    <text evidence="15">The sequence shown here is derived from an EMBL/GenBank/DDBJ whole genome shotgun (WGS) entry which is preliminary data.</text>
</comment>
<keyword evidence="5 12" id="KW-0812">Transmembrane</keyword>
<keyword evidence="8 10" id="KW-0175">Coiled coil</keyword>
<evidence type="ECO:0000256" key="1">
    <source>
        <dbReference type="ARBA" id="ARBA00004409"/>
    </source>
</evidence>
<evidence type="ECO:0000256" key="7">
    <source>
        <dbReference type="ARBA" id="ARBA00023034"/>
    </source>
</evidence>
<dbReference type="Proteomes" id="UP001294444">
    <property type="component" value="Unassembled WGS sequence"/>
</dbReference>
<dbReference type="InterPro" id="IPR057476">
    <property type="entry name" value="Cux_N"/>
</dbReference>
<feature type="domain" description="Cux N-terminal" evidence="14">
    <location>
        <begin position="25"/>
        <end position="136"/>
    </location>
</feature>
<dbReference type="PANTHER" id="PTHR14043">
    <property type="entry name" value="CCAAT DISPLACEMENT PROTEIN-RELATED"/>
    <property type="match status" value="1"/>
</dbReference>
<evidence type="ECO:0000313" key="16">
    <source>
        <dbReference type="Proteomes" id="UP001294444"/>
    </source>
</evidence>
<comment type="subcellular location">
    <subcellularLocation>
        <location evidence="1">Golgi apparatus membrane</location>
        <topology evidence="1">Single-pass type IV membrane protein</topology>
    </subcellularLocation>
</comment>
<dbReference type="Pfam" id="PF08172">
    <property type="entry name" value="CASP_C"/>
    <property type="match status" value="1"/>
</dbReference>
<feature type="domain" description="CASP C-terminal" evidence="13">
    <location>
        <begin position="468"/>
        <end position="766"/>
    </location>
</feature>
<dbReference type="EMBL" id="OAPG01000007">
    <property type="protein sequence ID" value="SNX84626.1"/>
    <property type="molecule type" value="Genomic_DNA"/>
</dbReference>
<evidence type="ECO:0000313" key="15">
    <source>
        <dbReference type="EMBL" id="SNX84626.1"/>
    </source>
</evidence>
<feature type="coiled-coil region" evidence="10">
    <location>
        <begin position="84"/>
        <end position="111"/>
    </location>
</feature>
<evidence type="ECO:0000259" key="14">
    <source>
        <dbReference type="Pfam" id="PF25398"/>
    </source>
</evidence>
<keyword evidence="9 12" id="KW-0472">Membrane</keyword>